<dbReference type="RefSeq" id="WP_169163480.1">
    <property type="nucleotide sequence ID" value="NZ_JABBFW010000035.1"/>
</dbReference>
<gene>
    <name evidence="2" type="ORF">HHL10_26805</name>
</gene>
<reference evidence="2 3" key="1">
    <citation type="submission" date="2020-04" db="EMBL/GenBank/DDBJ databases">
        <title>Azohydromonas sp. isolated from soil.</title>
        <authorList>
            <person name="Dahal R.H."/>
        </authorList>
    </citation>
    <scope>NUCLEOTIDE SEQUENCE [LARGE SCALE GENOMIC DNA]</scope>
    <source>
        <strain evidence="2 3">G-1-1-14</strain>
    </source>
</reference>
<comment type="caution">
    <text evidence="2">The sequence shown here is derived from an EMBL/GenBank/DDBJ whole genome shotgun (WGS) entry which is preliminary data.</text>
</comment>
<dbReference type="InterPro" id="IPR007024">
    <property type="entry name" value="BLUF_domain"/>
</dbReference>
<keyword evidence="3" id="KW-1185">Reference proteome</keyword>
<dbReference type="Proteomes" id="UP000574067">
    <property type="component" value="Unassembled WGS sequence"/>
</dbReference>
<accession>A0A848FK20</accession>
<dbReference type="EMBL" id="JABBFW010000035">
    <property type="protein sequence ID" value="NML18583.1"/>
    <property type="molecule type" value="Genomic_DNA"/>
</dbReference>
<dbReference type="GO" id="GO:0071949">
    <property type="term" value="F:FAD binding"/>
    <property type="evidence" value="ECO:0007669"/>
    <property type="project" value="InterPro"/>
</dbReference>
<dbReference type="Gene3D" id="3.30.70.100">
    <property type="match status" value="1"/>
</dbReference>
<protein>
    <submittedName>
        <fullName evidence="2">BLUF domain-containing protein</fullName>
    </submittedName>
</protein>
<evidence type="ECO:0000313" key="3">
    <source>
        <dbReference type="Proteomes" id="UP000574067"/>
    </source>
</evidence>
<dbReference type="GO" id="GO:0009882">
    <property type="term" value="F:blue light photoreceptor activity"/>
    <property type="evidence" value="ECO:0007669"/>
    <property type="project" value="InterPro"/>
</dbReference>
<sequence length="154" mass="16569">MEATSEAPSQTVLDAAPPARGCAGQATCRYLYASRLAPRQPVTVVGALLTQARERNRQLGLTGALLFDGEHFVQLLEGPGEVVDALARRIEADARHAGVAVFLHAADARPPLFDGWSGGWAEPEALQDFLALERSDTTRLLDAFKKLVEGSDMQ</sequence>
<organism evidence="2 3">
    <name type="scientific">Azohydromonas caseinilytica</name>
    <dbReference type="NCBI Taxonomy" id="2728836"/>
    <lineage>
        <taxon>Bacteria</taxon>
        <taxon>Pseudomonadati</taxon>
        <taxon>Pseudomonadota</taxon>
        <taxon>Betaproteobacteria</taxon>
        <taxon>Burkholderiales</taxon>
        <taxon>Sphaerotilaceae</taxon>
        <taxon>Azohydromonas</taxon>
    </lineage>
</organism>
<dbReference type="AlphaFoldDB" id="A0A848FK20"/>
<dbReference type="InterPro" id="IPR036046">
    <property type="entry name" value="Acylphosphatase-like_dom_sf"/>
</dbReference>
<dbReference type="SMART" id="SM01034">
    <property type="entry name" value="BLUF"/>
    <property type="match status" value="1"/>
</dbReference>
<name>A0A848FK20_9BURK</name>
<dbReference type="Pfam" id="PF04940">
    <property type="entry name" value="BLUF"/>
    <property type="match status" value="1"/>
</dbReference>
<dbReference type="SUPFAM" id="SSF54975">
    <property type="entry name" value="Acylphosphatase/BLUF domain-like"/>
    <property type="match status" value="1"/>
</dbReference>
<proteinExistence type="predicted"/>
<dbReference type="PROSITE" id="PS50925">
    <property type="entry name" value="BLUF"/>
    <property type="match status" value="1"/>
</dbReference>
<feature type="domain" description="BLUF" evidence="1">
    <location>
        <begin position="27"/>
        <end position="119"/>
    </location>
</feature>
<evidence type="ECO:0000313" key="2">
    <source>
        <dbReference type="EMBL" id="NML18583.1"/>
    </source>
</evidence>
<evidence type="ECO:0000259" key="1">
    <source>
        <dbReference type="PROSITE" id="PS50925"/>
    </source>
</evidence>